<protein>
    <submittedName>
        <fullName evidence="1">Precorrin-3B C17-methyltransferase</fullName>
    </submittedName>
</protein>
<organism evidence="1 2">
    <name type="scientific">Streptomyces lydicamycinicus</name>
    <dbReference type="NCBI Taxonomy" id="1546107"/>
    <lineage>
        <taxon>Bacteria</taxon>
        <taxon>Bacillati</taxon>
        <taxon>Actinomycetota</taxon>
        <taxon>Actinomycetes</taxon>
        <taxon>Kitasatosporales</taxon>
        <taxon>Streptomycetaceae</taxon>
        <taxon>Streptomyces</taxon>
    </lineage>
</organism>
<comment type="caution">
    <text evidence="1">The sequence shown here is derived from an EMBL/GenBank/DDBJ whole genome shotgun (WGS) entry which is preliminary data.</text>
</comment>
<gene>
    <name evidence="1" type="ORF">TPA0598_07_06860</name>
</gene>
<reference evidence="2" key="1">
    <citation type="submission" date="2014-09" db="EMBL/GenBank/DDBJ databases">
        <title>Whole genome shotgun sequence of Streptomyces sp. NBRC 110027.</title>
        <authorList>
            <person name="Komaki H."/>
            <person name="Ichikawa N."/>
            <person name="Katano-Makiyama Y."/>
            <person name="Hosoyama A."/>
            <person name="Hashimoto M."/>
            <person name="Uohara A."/>
            <person name="Kitahashi Y."/>
            <person name="Ohji S."/>
            <person name="Kimura A."/>
            <person name="Yamazoe A."/>
            <person name="Igarashi Y."/>
            <person name="Fujita N."/>
        </authorList>
    </citation>
    <scope>NUCLEOTIDE SEQUENCE [LARGE SCALE GENOMIC DNA]</scope>
    <source>
        <strain evidence="2">NBRC 110027</strain>
    </source>
</reference>
<keyword evidence="2" id="KW-1185">Reference proteome</keyword>
<keyword evidence="1" id="KW-0808">Transferase</keyword>
<keyword evidence="1" id="KW-0489">Methyltransferase</keyword>
<dbReference type="OrthoDB" id="4286639at2"/>
<dbReference type="GO" id="GO:0008168">
    <property type="term" value="F:methyltransferase activity"/>
    <property type="evidence" value="ECO:0007669"/>
    <property type="project" value="UniProtKB-KW"/>
</dbReference>
<sequence>MRPEKLGSAARQMLFMAGQEGTSGDSTPIRVLIRVRDEPDDQQRRHLTEAGAQVHTVAGDVLTASLRAGDLGRLTEVDAVAYVELSEPLRPEKGTETPDK</sequence>
<evidence type="ECO:0000313" key="2">
    <source>
        <dbReference type="Proteomes" id="UP000048965"/>
    </source>
</evidence>
<dbReference type="AlphaFoldDB" id="A0A0P4RBM6"/>
<proteinExistence type="predicted"/>
<dbReference type="RefSeq" id="WP_158894655.1">
    <property type="nucleotide sequence ID" value="NZ_BBNO01000007.1"/>
</dbReference>
<reference evidence="1 2" key="2">
    <citation type="journal article" date="2015" name="Stand. Genomic Sci.">
        <title>Draft genome sequence of marine-derived Streptomyces sp. TP-A0598, a producer of anti-MRSA antibiotic lydicamycins.</title>
        <authorList>
            <person name="Komaki H."/>
            <person name="Ichikawa N."/>
            <person name="Hosoyama A."/>
            <person name="Fujita N."/>
            <person name="Igarashi Y."/>
        </authorList>
    </citation>
    <scope>NUCLEOTIDE SEQUENCE [LARGE SCALE GENOMIC DNA]</scope>
    <source>
        <strain evidence="1 2">NBRC 110027</strain>
    </source>
</reference>
<name>A0A0P4RBM6_9ACTN</name>
<accession>A0A0P4RBM6</accession>
<dbReference type="EMBL" id="BBNO01000007">
    <property type="protein sequence ID" value="GAO10962.1"/>
    <property type="molecule type" value="Genomic_DNA"/>
</dbReference>
<dbReference type="GO" id="GO:0032259">
    <property type="term" value="P:methylation"/>
    <property type="evidence" value="ECO:0007669"/>
    <property type="project" value="UniProtKB-KW"/>
</dbReference>
<dbReference type="Proteomes" id="UP000048965">
    <property type="component" value="Unassembled WGS sequence"/>
</dbReference>
<evidence type="ECO:0000313" key="1">
    <source>
        <dbReference type="EMBL" id="GAO10962.1"/>
    </source>
</evidence>